<name>A0A543KMA0_9MICO</name>
<feature type="region of interest" description="Disordered" evidence="1">
    <location>
        <begin position="1"/>
        <end position="26"/>
    </location>
</feature>
<comment type="caution">
    <text evidence="3">The sequence shown here is derived from an EMBL/GenBank/DDBJ whole genome shotgun (WGS) entry which is preliminary data.</text>
</comment>
<dbReference type="EMBL" id="VFPU01000001">
    <property type="protein sequence ID" value="TQM96200.1"/>
    <property type="molecule type" value="Genomic_DNA"/>
</dbReference>
<keyword evidence="4" id="KW-1185">Reference proteome</keyword>
<dbReference type="PROSITE" id="PS51340">
    <property type="entry name" value="MOSC"/>
    <property type="match status" value="1"/>
</dbReference>
<evidence type="ECO:0000313" key="3">
    <source>
        <dbReference type="EMBL" id="TQM96200.1"/>
    </source>
</evidence>
<dbReference type="GO" id="GO:0003824">
    <property type="term" value="F:catalytic activity"/>
    <property type="evidence" value="ECO:0007669"/>
    <property type="project" value="InterPro"/>
</dbReference>
<dbReference type="PANTHER" id="PTHR30212">
    <property type="entry name" value="PROTEIN YIIM"/>
    <property type="match status" value="1"/>
</dbReference>
<evidence type="ECO:0000256" key="1">
    <source>
        <dbReference type="SAM" id="MobiDB-lite"/>
    </source>
</evidence>
<dbReference type="Gene3D" id="2.40.33.20">
    <property type="entry name" value="PK beta-barrel domain-like"/>
    <property type="match status" value="1"/>
</dbReference>
<dbReference type="OrthoDB" id="9786134at2"/>
<reference evidence="3 4" key="1">
    <citation type="submission" date="2019-06" db="EMBL/GenBank/DDBJ databases">
        <title>Sequencing the genomes of 1000 actinobacteria strains.</title>
        <authorList>
            <person name="Klenk H.-P."/>
        </authorList>
    </citation>
    <scope>NUCLEOTIDE SEQUENCE [LARGE SCALE GENOMIC DNA]</scope>
    <source>
        <strain evidence="3 4">DSM 12362</strain>
    </source>
</reference>
<feature type="domain" description="MOSC" evidence="2">
    <location>
        <begin position="29"/>
        <end position="171"/>
    </location>
</feature>
<gene>
    <name evidence="3" type="ORF">FB476_1064</name>
</gene>
<dbReference type="GO" id="GO:0030170">
    <property type="term" value="F:pyridoxal phosphate binding"/>
    <property type="evidence" value="ECO:0007669"/>
    <property type="project" value="InterPro"/>
</dbReference>
<feature type="compositionally biased region" description="Polar residues" evidence="1">
    <location>
        <begin position="1"/>
        <end position="10"/>
    </location>
</feature>
<evidence type="ECO:0000313" key="4">
    <source>
        <dbReference type="Proteomes" id="UP000315133"/>
    </source>
</evidence>
<organism evidence="3 4">
    <name type="scientific">Ornithinimicrobium humiphilum</name>
    <dbReference type="NCBI Taxonomy" id="125288"/>
    <lineage>
        <taxon>Bacteria</taxon>
        <taxon>Bacillati</taxon>
        <taxon>Actinomycetota</taxon>
        <taxon>Actinomycetes</taxon>
        <taxon>Micrococcales</taxon>
        <taxon>Ornithinimicrobiaceae</taxon>
        <taxon>Ornithinimicrobium</taxon>
    </lineage>
</organism>
<dbReference type="RefSeq" id="WP_141817852.1">
    <property type="nucleotide sequence ID" value="NZ_BAAAIL010000003.1"/>
</dbReference>
<dbReference type="GO" id="GO:0030151">
    <property type="term" value="F:molybdenum ion binding"/>
    <property type="evidence" value="ECO:0007669"/>
    <property type="project" value="InterPro"/>
</dbReference>
<dbReference type="InterPro" id="IPR052353">
    <property type="entry name" value="Benzoxazolinone_Detox_Enz"/>
</dbReference>
<dbReference type="InterPro" id="IPR011037">
    <property type="entry name" value="Pyrv_Knase-like_insert_dom_sf"/>
</dbReference>
<dbReference type="Pfam" id="PF03473">
    <property type="entry name" value="MOSC"/>
    <property type="match status" value="1"/>
</dbReference>
<accession>A0A543KMA0</accession>
<dbReference type="InterPro" id="IPR005302">
    <property type="entry name" value="MoCF_Sase_C"/>
</dbReference>
<feature type="compositionally biased region" description="Basic and acidic residues" evidence="1">
    <location>
        <begin position="13"/>
        <end position="26"/>
    </location>
</feature>
<dbReference type="Proteomes" id="UP000315133">
    <property type="component" value="Unassembled WGS sequence"/>
</dbReference>
<protein>
    <submittedName>
        <fullName evidence="3">MOSC domain-containing protein YiiM</fullName>
    </submittedName>
</protein>
<evidence type="ECO:0000259" key="2">
    <source>
        <dbReference type="PROSITE" id="PS51340"/>
    </source>
</evidence>
<dbReference type="AlphaFoldDB" id="A0A543KMA0"/>
<dbReference type="PANTHER" id="PTHR30212:SF2">
    <property type="entry name" value="PROTEIN YIIM"/>
    <property type="match status" value="1"/>
</dbReference>
<dbReference type="SUPFAM" id="SSF50800">
    <property type="entry name" value="PK beta-barrel domain-like"/>
    <property type="match status" value="1"/>
</dbReference>
<sequence>MTQRIRSTNVGRPKAEPNHGRYRTGIDKRPVPEIVVSAPGPSYGDGSGVAGDHVGDLKHHGGAQKAVYAFAREQLDRWEAELQRGLPDGWFGENLTTEGVDLEALLVNQRVRVGDEVVLEVSVPRTPCATFAGHMGEPAWVRRFAERGRCGTYLRVAVPGVIAPGDRIEVLEPPAHDVDMRTAFAAAMGDDDAARRVVEARCLPAMYHERLARRVGARL</sequence>
<proteinExistence type="predicted"/>